<dbReference type="AlphaFoldDB" id="A0A8C3CCS0"/>
<evidence type="ECO:0000256" key="9">
    <source>
        <dbReference type="SAM" id="MobiDB-lite"/>
    </source>
</evidence>
<keyword evidence="4" id="KW-0963">Cytoplasm</keyword>
<dbReference type="FunFam" id="3.30.70.330:FF:000030">
    <property type="entry name" value="Heterogeneous nuclear ribonucleoprotein d0 isoform"/>
    <property type="match status" value="1"/>
</dbReference>
<name>A0A8C3CCS0_CAIMO</name>
<feature type="region of interest" description="Disordered" evidence="9">
    <location>
        <begin position="84"/>
        <end position="121"/>
    </location>
</feature>
<dbReference type="SUPFAM" id="SSF54928">
    <property type="entry name" value="RNA-binding domain, RBD"/>
    <property type="match status" value="2"/>
</dbReference>
<reference evidence="11" key="3">
    <citation type="submission" date="2025-09" db="UniProtKB">
        <authorList>
            <consortium name="Ensembl"/>
        </authorList>
    </citation>
    <scope>IDENTIFICATION</scope>
</reference>
<evidence type="ECO:0000256" key="3">
    <source>
        <dbReference type="ARBA" id="ARBA00022481"/>
    </source>
</evidence>
<feature type="domain" description="RRM" evidence="10">
    <location>
        <begin position="124"/>
        <end position="206"/>
    </location>
</feature>
<evidence type="ECO:0000256" key="4">
    <source>
        <dbReference type="ARBA" id="ARBA00022490"/>
    </source>
</evidence>
<keyword evidence="3" id="KW-0488">Methylation</keyword>
<evidence type="ECO:0000256" key="1">
    <source>
        <dbReference type="ARBA" id="ARBA00004123"/>
    </source>
</evidence>
<dbReference type="GO" id="GO:0010468">
    <property type="term" value="P:regulation of gene expression"/>
    <property type="evidence" value="ECO:0007669"/>
    <property type="project" value="TreeGrafter"/>
</dbReference>
<proteinExistence type="predicted"/>
<dbReference type="GO" id="GO:0005737">
    <property type="term" value="C:cytoplasm"/>
    <property type="evidence" value="ECO:0007669"/>
    <property type="project" value="UniProtKB-SubCell"/>
</dbReference>
<dbReference type="Proteomes" id="UP000694556">
    <property type="component" value="Chromosome 4"/>
</dbReference>
<evidence type="ECO:0000259" key="10">
    <source>
        <dbReference type="PROSITE" id="PS50102"/>
    </source>
</evidence>
<dbReference type="SMART" id="SM00360">
    <property type="entry name" value="RRM"/>
    <property type="match status" value="2"/>
</dbReference>
<keyword evidence="7" id="KW-0539">Nucleus</keyword>
<reference evidence="11" key="2">
    <citation type="submission" date="2025-08" db="UniProtKB">
        <authorList>
            <consortium name="Ensembl"/>
        </authorList>
    </citation>
    <scope>IDENTIFICATION</scope>
</reference>
<sequence length="382" mass="41739">MGVVVPSTSSRMARTPAGTASTPMAAAGSGARAVRCGRAPLGGAVGRRAAGGADWLAPRVYKGGAGGARLSSAAILRAERVSAEPLPPRCSPPAMEDAPEMSGGPEEFAEGSKINASKNQQDDGKMFIGGLSWDTTKKDLKDYFSKFGEVVDCTLKLDPITGRSRGFGFVLFKESESVDKVMDQKEHKLNGKVIDPKRAKAMKTKEPVKKIFVGGLSPDTPEEKIREYFGGFGEVESIELPMDNKTNKRRGFCFITFKEEEPVKKIMEKKYHNVGLSKCEIKVAMSKEQYQQQQQWGSRGGFVGRARGRGGGPSQNWNQGYSNYWNQGYGNYGYNSQGYGGYGGYDYTGYNNYYGYGDYSNQQSGYGKVSRRGGHQNSYKPY</sequence>
<dbReference type="CDD" id="cd12583">
    <property type="entry name" value="RRM2_hnRNPD"/>
    <property type="match status" value="1"/>
</dbReference>
<organism evidence="11 12">
    <name type="scientific">Cairina moschata</name>
    <name type="common">Muscovy duck</name>
    <dbReference type="NCBI Taxonomy" id="8855"/>
    <lineage>
        <taxon>Eukaryota</taxon>
        <taxon>Metazoa</taxon>
        <taxon>Chordata</taxon>
        <taxon>Craniata</taxon>
        <taxon>Vertebrata</taxon>
        <taxon>Euteleostomi</taxon>
        <taxon>Archelosauria</taxon>
        <taxon>Archosauria</taxon>
        <taxon>Dinosauria</taxon>
        <taxon>Saurischia</taxon>
        <taxon>Theropoda</taxon>
        <taxon>Coelurosauria</taxon>
        <taxon>Aves</taxon>
        <taxon>Neognathae</taxon>
        <taxon>Galloanserae</taxon>
        <taxon>Anseriformes</taxon>
        <taxon>Anatidae</taxon>
        <taxon>Anatinae</taxon>
        <taxon>Cairina</taxon>
    </lineage>
</organism>
<evidence type="ECO:0000313" key="11">
    <source>
        <dbReference type="Ensembl" id="ENSCMMP00000018802.1"/>
    </source>
</evidence>
<dbReference type="Ensembl" id="ENSCMMT00000020635.1">
    <property type="protein sequence ID" value="ENSCMMP00000018802.1"/>
    <property type="gene ID" value="ENSCMMG00000011875.1"/>
</dbReference>
<keyword evidence="12" id="KW-1185">Reference proteome</keyword>
<reference evidence="11" key="1">
    <citation type="submission" date="2018-09" db="EMBL/GenBank/DDBJ databases">
        <title>Common duck and Muscovy duck high density SNP chip.</title>
        <authorList>
            <person name="Vignal A."/>
            <person name="Thebault N."/>
            <person name="Warren W.C."/>
        </authorList>
    </citation>
    <scope>NUCLEOTIDE SEQUENCE [LARGE SCALE GENOMIC DNA]</scope>
</reference>
<dbReference type="GO" id="GO:0003723">
    <property type="term" value="F:RNA binding"/>
    <property type="evidence" value="ECO:0007669"/>
    <property type="project" value="UniProtKB-UniRule"/>
</dbReference>
<evidence type="ECO:0000313" key="12">
    <source>
        <dbReference type="Proteomes" id="UP000694556"/>
    </source>
</evidence>
<dbReference type="CDD" id="cd12756">
    <property type="entry name" value="RRM1_hnRNPD"/>
    <property type="match status" value="1"/>
</dbReference>
<keyword evidence="5" id="KW-0677">Repeat</keyword>
<feature type="compositionally biased region" description="Polar residues" evidence="9">
    <location>
        <begin position="1"/>
        <end position="22"/>
    </location>
</feature>
<dbReference type="Gene3D" id="3.30.70.330">
    <property type="match status" value="2"/>
</dbReference>
<keyword evidence="6 8" id="KW-0694">RNA-binding</keyword>
<accession>A0A8C3CCS0</accession>
<evidence type="ECO:0000256" key="2">
    <source>
        <dbReference type="ARBA" id="ARBA00004496"/>
    </source>
</evidence>
<evidence type="ECO:0000256" key="6">
    <source>
        <dbReference type="ARBA" id="ARBA00022884"/>
    </source>
</evidence>
<comment type="subcellular location">
    <subcellularLocation>
        <location evidence="2">Cytoplasm</location>
    </subcellularLocation>
    <subcellularLocation>
        <location evidence="1">Nucleus</location>
    </subcellularLocation>
</comment>
<feature type="domain" description="RRM" evidence="10">
    <location>
        <begin position="209"/>
        <end position="288"/>
    </location>
</feature>
<dbReference type="InterPro" id="IPR000504">
    <property type="entry name" value="RRM_dom"/>
</dbReference>
<feature type="region of interest" description="Disordered" evidence="9">
    <location>
        <begin position="1"/>
        <end position="30"/>
    </location>
</feature>
<dbReference type="Pfam" id="PF00076">
    <property type="entry name" value="RRM_1"/>
    <property type="match status" value="2"/>
</dbReference>
<protein>
    <submittedName>
        <fullName evidence="11">Heterogeneous nuclear ribonucleoprotein D like</fullName>
    </submittedName>
</protein>
<dbReference type="GO" id="GO:0005654">
    <property type="term" value="C:nucleoplasm"/>
    <property type="evidence" value="ECO:0007669"/>
    <property type="project" value="TreeGrafter"/>
</dbReference>
<evidence type="ECO:0000256" key="8">
    <source>
        <dbReference type="PROSITE-ProRule" id="PRU00176"/>
    </source>
</evidence>
<dbReference type="GO" id="GO:0000785">
    <property type="term" value="C:chromatin"/>
    <property type="evidence" value="ECO:0007669"/>
    <property type="project" value="TreeGrafter"/>
</dbReference>
<dbReference type="InterPro" id="IPR035979">
    <property type="entry name" value="RBD_domain_sf"/>
</dbReference>
<evidence type="ECO:0000256" key="7">
    <source>
        <dbReference type="ARBA" id="ARBA00023242"/>
    </source>
</evidence>
<dbReference type="PANTHER" id="PTHR48033">
    <property type="entry name" value="RNA-BINDING (RRM/RBD/RNP MOTIFS) FAMILY PROTEIN"/>
    <property type="match status" value="1"/>
</dbReference>
<dbReference type="PANTHER" id="PTHR48033:SF3">
    <property type="entry name" value="HETEROGENEOUS NUCLEAR RIBONUCLEOPROTEIN D0"/>
    <property type="match status" value="1"/>
</dbReference>
<dbReference type="InterPro" id="IPR012677">
    <property type="entry name" value="Nucleotide-bd_a/b_plait_sf"/>
</dbReference>
<dbReference type="FunFam" id="3.30.70.330:FF:000156">
    <property type="entry name" value="Heterogeneous nuclear ribonucleoprotein d0 isoform"/>
    <property type="match status" value="1"/>
</dbReference>
<evidence type="ECO:0000256" key="5">
    <source>
        <dbReference type="ARBA" id="ARBA00022737"/>
    </source>
</evidence>
<dbReference type="PROSITE" id="PS50102">
    <property type="entry name" value="RRM"/>
    <property type="match status" value="2"/>
</dbReference>